<evidence type="ECO:0000313" key="1">
    <source>
        <dbReference type="EMBL" id="JAD26985.1"/>
    </source>
</evidence>
<reference evidence="1" key="1">
    <citation type="submission" date="2014-09" db="EMBL/GenBank/DDBJ databases">
        <authorList>
            <person name="Magalhaes I.L.F."/>
            <person name="Oliveira U."/>
            <person name="Santos F.R."/>
            <person name="Vidigal T.H.D.A."/>
            <person name="Brescovit A.D."/>
            <person name="Santos A.J."/>
        </authorList>
    </citation>
    <scope>NUCLEOTIDE SEQUENCE</scope>
    <source>
        <tissue evidence="1">Shoot tissue taken approximately 20 cm above the soil surface</tissue>
    </source>
</reference>
<accession>A0A0A8YQ38</accession>
<reference evidence="1" key="2">
    <citation type="journal article" date="2015" name="Data Brief">
        <title>Shoot transcriptome of the giant reed, Arundo donax.</title>
        <authorList>
            <person name="Barrero R.A."/>
            <person name="Guerrero F.D."/>
            <person name="Moolhuijzen P."/>
            <person name="Goolsby J.A."/>
            <person name="Tidwell J."/>
            <person name="Bellgard S.E."/>
            <person name="Bellgard M.I."/>
        </authorList>
    </citation>
    <scope>NUCLEOTIDE SEQUENCE</scope>
    <source>
        <tissue evidence="1">Shoot tissue taken approximately 20 cm above the soil surface</tissue>
    </source>
</reference>
<name>A0A0A8YQ38_ARUDO</name>
<organism evidence="1">
    <name type="scientific">Arundo donax</name>
    <name type="common">Giant reed</name>
    <name type="synonym">Donax arundinaceus</name>
    <dbReference type="NCBI Taxonomy" id="35708"/>
    <lineage>
        <taxon>Eukaryota</taxon>
        <taxon>Viridiplantae</taxon>
        <taxon>Streptophyta</taxon>
        <taxon>Embryophyta</taxon>
        <taxon>Tracheophyta</taxon>
        <taxon>Spermatophyta</taxon>
        <taxon>Magnoliopsida</taxon>
        <taxon>Liliopsida</taxon>
        <taxon>Poales</taxon>
        <taxon>Poaceae</taxon>
        <taxon>PACMAD clade</taxon>
        <taxon>Arundinoideae</taxon>
        <taxon>Arundineae</taxon>
        <taxon>Arundo</taxon>
    </lineage>
</organism>
<dbReference type="EMBL" id="GBRH01270910">
    <property type="protein sequence ID" value="JAD26985.1"/>
    <property type="molecule type" value="Transcribed_RNA"/>
</dbReference>
<dbReference type="AlphaFoldDB" id="A0A0A8YQ38"/>
<proteinExistence type="predicted"/>
<protein>
    <submittedName>
        <fullName evidence="1">Uncharacterized protein</fullName>
    </submittedName>
</protein>
<sequence>MAEQMVELMCTLLLKLYCVQTAFLNSMKGG</sequence>